<dbReference type="AlphaFoldDB" id="A0A125W2Q9"/>
<dbReference type="EMBL" id="AEBR01000102">
    <property type="protein sequence ID" value="EFM81591.1"/>
    <property type="molecule type" value="Genomic_DNA"/>
</dbReference>
<sequence>MSVIVSIVGTSIQLFDWRFFYRYFSLKNFFNFVCLNSSK</sequence>
<gene>
    <name evidence="1" type="ORF">HMPREF9498_02733</name>
</gene>
<comment type="caution">
    <text evidence="1">The sequence shown here is derived from an EMBL/GenBank/DDBJ whole genome shotgun (WGS) entry which is preliminary data.</text>
</comment>
<reference evidence="2" key="1">
    <citation type="submission" date="2010-07" db="EMBL/GenBank/DDBJ databases">
        <authorList>
            <person name="Weinstock G."/>
            <person name="Sodergren E."/>
            <person name="Clifton S."/>
            <person name="Fulton L."/>
            <person name="Fulton B."/>
            <person name="Courtney L."/>
            <person name="Fronick C."/>
            <person name="Harrison M."/>
            <person name="Strong C."/>
            <person name="Farmer C."/>
            <person name="Delahaunty K."/>
            <person name="Markovic C."/>
            <person name="Hall O."/>
            <person name="Minx P."/>
            <person name="Tomlinson C."/>
            <person name="Mitreva M."/>
            <person name="Hou S."/>
            <person name="Chen J."/>
            <person name="Wollam A."/>
            <person name="Pepin K.H."/>
            <person name="Johnson M."/>
            <person name="Bhonagiri V."/>
            <person name="Zhang X."/>
            <person name="Suruliraj S."/>
            <person name="Warren W."/>
            <person name="Chinwalla A."/>
            <person name="Mardis E.R."/>
            <person name="Wilson R.K."/>
        </authorList>
    </citation>
    <scope>NUCLEOTIDE SEQUENCE [LARGE SCALE GENOMIC DNA]</scope>
    <source>
        <strain evidence="2">TX4248</strain>
    </source>
</reference>
<name>A0A125W2Q9_ENTFL</name>
<protein>
    <submittedName>
        <fullName evidence="1">Uncharacterized protein</fullName>
    </submittedName>
</protein>
<evidence type="ECO:0000313" key="2">
    <source>
        <dbReference type="Proteomes" id="UP000004846"/>
    </source>
</evidence>
<evidence type="ECO:0000313" key="1">
    <source>
        <dbReference type="EMBL" id="EFM81591.1"/>
    </source>
</evidence>
<proteinExistence type="predicted"/>
<dbReference type="HOGENOM" id="CLU_3309172_0_0_9"/>
<accession>A0A125W2Q9</accession>
<dbReference type="Proteomes" id="UP000004846">
    <property type="component" value="Unassembled WGS sequence"/>
</dbReference>
<organism evidence="1 2">
    <name type="scientific">Enterococcus faecalis TX4248</name>
    <dbReference type="NCBI Taxonomy" id="749495"/>
    <lineage>
        <taxon>Bacteria</taxon>
        <taxon>Bacillati</taxon>
        <taxon>Bacillota</taxon>
        <taxon>Bacilli</taxon>
        <taxon>Lactobacillales</taxon>
        <taxon>Enterococcaceae</taxon>
        <taxon>Enterococcus</taxon>
    </lineage>
</organism>